<reference evidence="21 22" key="1">
    <citation type="journal article" date="2018" name="Nat. Genet.">
        <title>The Rosa genome provides new insights in the design of modern roses.</title>
        <authorList>
            <person name="Bendahmane M."/>
        </authorList>
    </citation>
    <scope>NUCLEOTIDE SEQUENCE [LARGE SCALE GENOMIC DNA]</scope>
    <source>
        <strain evidence="22">cv. Old Blush</strain>
    </source>
</reference>
<evidence type="ECO:0000256" key="8">
    <source>
        <dbReference type="ARBA" id="ARBA00022777"/>
    </source>
</evidence>
<dbReference type="SMART" id="SM00473">
    <property type="entry name" value="PAN_AP"/>
    <property type="match status" value="1"/>
</dbReference>
<feature type="domain" description="Protein kinase" evidence="18">
    <location>
        <begin position="459"/>
        <end position="736"/>
    </location>
</feature>
<dbReference type="InterPro" id="IPR036426">
    <property type="entry name" value="Bulb-type_lectin_dom_sf"/>
</dbReference>
<name>A0A2P6Q391_ROSCH</name>
<evidence type="ECO:0000256" key="6">
    <source>
        <dbReference type="ARBA" id="ARBA00022729"/>
    </source>
</evidence>
<evidence type="ECO:0000256" key="4">
    <source>
        <dbReference type="ARBA" id="ARBA00022679"/>
    </source>
</evidence>
<keyword evidence="12" id="KW-1015">Disulfide bond</keyword>
<dbReference type="InterPro" id="IPR001245">
    <property type="entry name" value="Ser-Thr/Tyr_kinase_cat_dom"/>
</dbReference>
<dbReference type="InterPro" id="IPR003609">
    <property type="entry name" value="Pan_app"/>
</dbReference>
<dbReference type="InterPro" id="IPR000858">
    <property type="entry name" value="S_locus_glycoprot_dom"/>
</dbReference>
<keyword evidence="3 16" id="KW-0723">Serine/threonine-protein kinase</keyword>
<dbReference type="InterPro" id="IPR000719">
    <property type="entry name" value="Prot_kinase_dom"/>
</dbReference>
<dbReference type="Pfam" id="PF08276">
    <property type="entry name" value="PAN_2"/>
    <property type="match status" value="1"/>
</dbReference>
<dbReference type="Gene3D" id="3.50.4.10">
    <property type="entry name" value="Hepatocyte Growth Factor"/>
    <property type="match status" value="1"/>
</dbReference>
<evidence type="ECO:0000256" key="11">
    <source>
        <dbReference type="ARBA" id="ARBA00023136"/>
    </source>
</evidence>
<dbReference type="Gene3D" id="3.30.200.20">
    <property type="entry name" value="Phosphorylase Kinase, domain 1"/>
    <property type="match status" value="1"/>
</dbReference>
<dbReference type="InterPro" id="IPR001480">
    <property type="entry name" value="Bulb-type_lectin_dom"/>
</dbReference>
<dbReference type="InterPro" id="IPR011009">
    <property type="entry name" value="Kinase-like_dom_sf"/>
</dbReference>
<dbReference type="PROSITE" id="PS50927">
    <property type="entry name" value="BULB_LECTIN"/>
    <property type="match status" value="1"/>
</dbReference>
<dbReference type="EMBL" id="PDCK01000043">
    <property type="protein sequence ID" value="PRQ28643.1"/>
    <property type="molecule type" value="Genomic_DNA"/>
</dbReference>
<dbReference type="InterPro" id="IPR017441">
    <property type="entry name" value="Protein_kinase_ATP_BS"/>
</dbReference>
<sequence length="776" mass="87689">MYTLRANQVFTTGQTLVSSGQRFELGFFNPGTSKNSFLGVWYKNILPLTVVWVANRNNPIIPGSSPASLSLGPSGFSISTNESLIVWSVNVSVVLNSPILQLLDNGNLILRDESAADAEGYVIWQSFDYITDTLLPEMKLGWNLVTGLNRNMTSWVSSSDPSTGEFTFSVDRPDQAPQLVVRKGSEKLNRWGPWDGVRFSGSEELQPNPVWTPIFNISSEEVYYTFQDIDKSTLTRFVMNQDGSAEYFTWRASNNQWGGVVTLKQSSCDGYGICGPYGSCDSKGPSCECLKGFAPKSPQEWQILTWTGGCVRRWDLDCKNADGFVRYKGLKLPDNSFLFANRSLSLKECEAECLKNCSCMAYTRIDVLARGGDCVMWFDELVDMRNYPDEGDEIYIRMARKELGICELLLHPSYQIAFVYASSESRENPYQVHREEMQEEDLELPIWDFDTISTATEEFSIANKIGEGGFGSVYKGVLPSGQEIAVKRLSVHSGQGLQEFKNEVVLIAKLQHRNLVKLLGCCIEREEKMLIYEYLPNKSLDRFLFDRRRKEVLTWRKRFDIVMGIARGLLYLHQDSRLRIIHRDLKASNILLDSEMKSKISDFGTARIFGGEQTEQMTRRVIGTYGYMSPEYAMSGHFSVKSDVFSFGVLVLEIISGRKNSGFHHPEHDLNLLGHAWNLWNEGNPLQLLDAHIEKSSSVNEVTRCIQVALLCVQQRMDDRPTMTTVLLMLSNENYLMPQPKEPGFITELLPMGDTSSSGKYLHTANDLTVTIQDGR</sequence>
<dbReference type="PANTHER" id="PTHR27002:SF1097">
    <property type="entry name" value="RECEPTOR-LIKE SERINE_THREONINE-PROTEIN KINASE"/>
    <property type="match status" value="1"/>
</dbReference>
<protein>
    <recommendedName>
        <fullName evidence="16">Receptor-like serine/threonine-protein kinase</fullName>
        <ecNumber evidence="16">2.7.11.1</ecNumber>
    </recommendedName>
</protein>
<evidence type="ECO:0000256" key="12">
    <source>
        <dbReference type="ARBA" id="ARBA00023157"/>
    </source>
</evidence>
<evidence type="ECO:0000259" key="19">
    <source>
        <dbReference type="PROSITE" id="PS50927"/>
    </source>
</evidence>
<keyword evidence="10" id="KW-1133">Transmembrane helix</keyword>
<evidence type="ECO:0000256" key="14">
    <source>
        <dbReference type="ARBA" id="ARBA00047899"/>
    </source>
</evidence>
<keyword evidence="13" id="KW-0325">Glycoprotein</keyword>
<comment type="catalytic activity">
    <reaction evidence="15 16">
        <text>L-seryl-[protein] + ATP = O-phospho-L-seryl-[protein] + ADP + H(+)</text>
        <dbReference type="Rhea" id="RHEA:17989"/>
        <dbReference type="Rhea" id="RHEA-COMP:9863"/>
        <dbReference type="Rhea" id="RHEA-COMP:11604"/>
        <dbReference type="ChEBI" id="CHEBI:15378"/>
        <dbReference type="ChEBI" id="CHEBI:29999"/>
        <dbReference type="ChEBI" id="CHEBI:30616"/>
        <dbReference type="ChEBI" id="CHEBI:83421"/>
        <dbReference type="ChEBI" id="CHEBI:456216"/>
        <dbReference type="EC" id="2.7.11.1"/>
    </reaction>
</comment>
<dbReference type="GO" id="GO:0048544">
    <property type="term" value="P:recognition of pollen"/>
    <property type="evidence" value="ECO:0007669"/>
    <property type="project" value="InterPro"/>
</dbReference>
<evidence type="ECO:0000313" key="22">
    <source>
        <dbReference type="Proteomes" id="UP000238479"/>
    </source>
</evidence>
<evidence type="ECO:0000256" key="3">
    <source>
        <dbReference type="ARBA" id="ARBA00022527"/>
    </source>
</evidence>
<evidence type="ECO:0000256" key="16">
    <source>
        <dbReference type="PIRNR" id="PIRNR000641"/>
    </source>
</evidence>
<dbReference type="FunFam" id="1.10.510.10:FF:000060">
    <property type="entry name" value="G-type lectin S-receptor-like serine/threonine-protein kinase"/>
    <property type="match status" value="1"/>
</dbReference>
<dbReference type="OMA" id="QIYIRMA"/>
<evidence type="ECO:0000256" key="5">
    <source>
        <dbReference type="ARBA" id="ARBA00022692"/>
    </source>
</evidence>
<accession>A0A2P6Q391</accession>
<keyword evidence="9 16" id="KW-0067">ATP-binding</keyword>
<dbReference type="SUPFAM" id="SSF51110">
    <property type="entry name" value="alpha-D-mannose-specific plant lectins"/>
    <property type="match status" value="1"/>
</dbReference>
<evidence type="ECO:0000256" key="7">
    <source>
        <dbReference type="ARBA" id="ARBA00022741"/>
    </source>
</evidence>
<dbReference type="InterPro" id="IPR021820">
    <property type="entry name" value="S-locus_recpt_kinase_C"/>
</dbReference>
<comment type="catalytic activity">
    <reaction evidence="14 16">
        <text>L-threonyl-[protein] + ATP = O-phospho-L-threonyl-[protein] + ADP + H(+)</text>
        <dbReference type="Rhea" id="RHEA:46608"/>
        <dbReference type="Rhea" id="RHEA-COMP:11060"/>
        <dbReference type="Rhea" id="RHEA-COMP:11605"/>
        <dbReference type="ChEBI" id="CHEBI:15378"/>
        <dbReference type="ChEBI" id="CHEBI:30013"/>
        <dbReference type="ChEBI" id="CHEBI:30616"/>
        <dbReference type="ChEBI" id="CHEBI:61977"/>
        <dbReference type="ChEBI" id="CHEBI:456216"/>
        <dbReference type="EC" id="2.7.11.1"/>
    </reaction>
</comment>
<proteinExistence type="inferred from homology"/>
<dbReference type="CDD" id="cd01098">
    <property type="entry name" value="PAN_AP_plant"/>
    <property type="match status" value="1"/>
</dbReference>
<dbReference type="PROSITE" id="PS50948">
    <property type="entry name" value="PAN"/>
    <property type="match status" value="1"/>
</dbReference>
<dbReference type="InterPro" id="IPR024171">
    <property type="entry name" value="SRK-like_kinase"/>
</dbReference>
<keyword evidence="2" id="KW-1003">Cell membrane</keyword>
<dbReference type="Pfam" id="PF11883">
    <property type="entry name" value="DUF3403"/>
    <property type="match status" value="1"/>
</dbReference>
<keyword evidence="22" id="KW-1185">Reference proteome</keyword>
<evidence type="ECO:0000256" key="17">
    <source>
        <dbReference type="PROSITE-ProRule" id="PRU10141"/>
    </source>
</evidence>
<dbReference type="GO" id="GO:0005886">
    <property type="term" value="C:plasma membrane"/>
    <property type="evidence" value="ECO:0007669"/>
    <property type="project" value="UniProtKB-SubCell"/>
</dbReference>
<comment type="subcellular location">
    <subcellularLocation>
        <location evidence="1">Cell membrane</location>
        <topology evidence="1">Single-pass type I membrane protein</topology>
    </subcellularLocation>
</comment>
<dbReference type="CDD" id="cd00028">
    <property type="entry name" value="B_lectin"/>
    <property type="match status" value="1"/>
</dbReference>
<dbReference type="PANTHER" id="PTHR27002">
    <property type="entry name" value="RECEPTOR-LIKE SERINE/THREONINE-PROTEIN KINASE SD1-8"/>
    <property type="match status" value="1"/>
</dbReference>
<evidence type="ECO:0000256" key="1">
    <source>
        <dbReference type="ARBA" id="ARBA00004251"/>
    </source>
</evidence>
<comment type="similarity">
    <text evidence="16">Belongs to the protein kinase superfamily. Ser/Thr protein kinase family.</text>
</comment>
<keyword evidence="6" id="KW-0732">Signal</keyword>
<comment type="caution">
    <text evidence="21">The sequence shown here is derived from an EMBL/GenBank/DDBJ whole genome shotgun (WGS) entry which is preliminary data.</text>
</comment>
<dbReference type="Gene3D" id="2.90.10.10">
    <property type="entry name" value="Bulb-type lectin domain"/>
    <property type="match status" value="1"/>
</dbReference>
<feature type="binding site" evidence="17">
    <location>
        <position position="487"/>
    </location>
    <ligand>
        <name>ATP</name>
        <dbReference type="ChEBI" id="CHEBI:30616"/>
    </ligand>
</feature>
<dbReference type="PROSITE" id="PS00108">
    <property type="entry name" value="PROTEIN_KINASE_ST"/>
    <property type="match status" value="1"/>
</dbReference>
<keyword evidence="5" id="KW-0812">Transmembrane</keyword>
<dbReference type="AlphaFoldDB" id="A0A2P6Q391"/>
<dbReference type="FunFam" id="3.30.200.20:FF:000195">
    <property type="entry name" value="G-type lectin S-receptor-like serine/threonine-protein kinase"/>
    <property type="match status" value="1"/>
</dbReference>
<dbReference type="Proteomes" id="UP000238479">
    <property type="component" value="Chromosome 5"/>
</dbReference>
<keyword evidence="4 16" id="KW-0808">Transferase</keyword>
<dbReference type="InterPro" id="IPR008271">
    <property type="entry name" value="Ser/Thr_kinase_AS"/>
</dbReference>
<dbReference type="GO" id="GO:0106310">
    <property type="term" value="F:protein serine kinase activity"/>
    <property type="evidence" value="ECO:0007669"/>
    <property type="project" value="RHEA"/>
</dbReference>
<evidence type="ECO:0000256" key="2">
    <source>
        <dbReference type="ARBA" id="ARBA00022475"/>
    </source>
</evidence>
<dbReference type="GO" id="GO:0004674">
    <property type="term" value="F:protein serine/threonine kinase activity"/>
    <property type="evidence" value="ECO:0007669"/>
    <property type="project" value="UniProtKB-KW"/>
</dbReference>
<evidence type="ECO:0000259" key="18">
    <source>
        <dbReference type="PROSITE" id="PS50011"/>
    </source>
</evidence>
<feature type="domain" description="Bulb-type lectin" evidence="19">
    <location>
        <begin position="1"/>
        <end position="123"/>
    </location>
</feature>
<evidence type="ECO:0000256" key="15">
    <source>
        <dbReference type="ARBA" id="ARBA00048679"/>
    </source>
</evidence>
<feature type="domain" description="Apple" evidence="20">
    <location>
        <begin position="318"/>
        <end position="399"/>
    </location>
</feature>
<dbReference type="Pfam" id="PF01453">
    <property type="entry name" value="B_lectin"/>
    <property type="match status" value="1"/>
</dbReference>
<dbReference type="Gramene" id="PRQ28643">
    <property type="protein sequence ID" value="PRQ28643"/>
    <property type="gene ID" value="RchiOBHm_Chr5g0005201"/>
</dbReference>
<evidence type="ECO:0000256" key="13">
    <source>
        <dbReference type="ARBA" id="ARBA00023180"/>
    </source>
</evidence>
<dbReference type="Pfam" id="PF00954">
    <property type="entry name" value="S_locus_glycop"/>
    <property type="match status" value="1"/>
</dbReference>
<organism evidence="21 22">
    <name type="scientific">Rosa chinensis</name>
    <name type="common">China rose</name>
    <dbReference type="NCBI Taxonomy" id="74649"/>
    <lineage>
        <taxon>Eukaryota</taxon>
        <taxon>Viridiplantae</taxon>
        <taxon>Streptophyta</taxon>
        <taxon>Embryophyta</taxon>
        <taxon>Tracheophyta</taxon>
        <taxon>Spermatophyta</taxon>
        <taxon>Magnoliopsida</taxon>
        <taxon>eudicotyledons</taxon>
        <taxon>Gunneridae</taxon>
        <taxon>Pentapetalae</taxon>
        <taxon>rosids</taxon>
        <taxon>fabids</taxon>
        <taxon>Rosales</taxon>
        <taxon>Rosaceae</taxon>
        <taxon>Rosoideae</taxon>
        <taxon>Rosoideae incertae sedis</taxon>
        <taxon>Rosa</taxon>
    </lineage>
</organism>
<keyword evidence="8 16" id="KW-0418">Kinase</keyword>
<keyword evidence="11" id="KW-0472">Membrane</keyword>
<dbReference type="CDD" id="cd14066">
    <property type="entry name" value="STKc_IRAK"/>
    <property type="match status" value="1"/>
</dbReference>
<evidence type="ECO:0000256" key="10">
    <source>
        <dbReference type="ARBA" id="ARBA00022989"/>
    </source>
</evidence>
<dbReference type="Gene3D" id="1.10.510.10">
    <property type="entry name" value="Transferase(Phosphotransferase) domain 1"/>
    <property type="match status" value="1"/>
</dbReference>
<dbReference type="PIRSF" id="PIRSF000641">
    <property type="entry name" value="SRK"/>
    <property type="match status" value="1"/>
</dbReference>
<dbReference type="Pfam" id="PF07714">
    <property type="entry name" value="PK_Tyr_Ser-Thr"/>
    <property type="match status" value="1"/>
</dbReference>
<dbReference type="SMART" id="SM00108">
    <property type="entry name" value="B_lectin"/>
    <property type="match status" value="1"/>
</dbReference>
<evidence type="ECO:0000313" key="21">
    <source>
        <dbReference type="EMBL" id="PRQ28643.1"/>
    </source>
</evidence>
<keyword evidence="7 16" id="KW-0547">Nucleotide-binding</keyword>
<evidence type="ECO:0000259" key="20">
    <source>
        <dbReference type="PROSITE" id="PS50948"/>
    </source>
</evidence>
<gene>
    <name evidence="21" type="ORF">RchiOBHm_Chr5g0005201</name>
</gene>
<dbReference type="SMART" id="SM00220">
    <property type="entry name" value="S_TKc"/>
    <property type="match status" value="1"/>
</dbReference>
<dbReference type="GO" id="GO:0005524">
    <property type="term" value="F:ATP binding"/>
    <property type="evidence" value="ECO:0007669"/>
    <property type="project" value="UniProtKB-UniRule"/>
</dbReference>
<dbReference type="EC" id="2.7.11.1" evidence="16"/>
<dbReference type="PROSITE" id="PS50011">
    <property type="entry name" value="PROTEIN_KINASE_DOM"/>
    <property type="match status" value="1"/>
</dbReference>
<dbReference type="SUPFAM" id="SSF56112">
    <property type="entry name" value="Protein kinase-like (PK-like)"/>
    <property type="match status" value="1"/>
</dbReference>
<evidence type="ECO:0000256" key="9">
    <source>
        <dbReference type="ARBA" id="ARBA00022840"/>
    </source>
</evidence>
<dbReference type="PROSITE" id="PS00107">
    <property type="entry name" value="PROTEIN_KINASE_ATP"/>
    <property type="match status" value="1"/>
</dbReference>